<reference evidence="2" key="1">
    <citation type="journal article" date="2023" name="Front. Plant Sci.">
        <title>Chromosomal-level genome assembly of Melastoma candidum provides insights into trichome evolution.</title>
        <authorList>
            <person name="Zhong Y."/>
            <person name="Wu W."/>
            <person name="Sun C."/>
            <person name="Zou P."/>
            <person name="Liu Y."/>
            <person name="Dai S."/>
            <person name="Zhou R."/>
        </authorList>
    </citation>
    <scope>NUCLEOTIDE SEQUENCE [LARGE SCALE GENOMIC DNA]</scope>
</reference>
<organism evidence="1 2">
    <name type="scientific">Melastoma candidum</name>
    <dbReference type="NCBI Taxonomy" id="119954"/>
    <lineage>
        <taxon>Eukaryota</taxon>
        <taxon>Viridiplantae</taxon>
        <taxon>Streptophyta</taxon>
        <taxon>Embryophyta</taxon>
        <taxon>Tracheophyta</taxon>
        <taxon>Spermatophyta</taxon>
        <taxon>Magnoliopsida</taxon>
        <taxon>eudicotyledons</taxon>
        <taxon>Gunneridae</taxon>
        <taxon>Pentapetalae</taxon>
        <taxon>rosids</taxon>
        <taxon>malvids</taxon>
        <taxon>Myrtales</taxon>
        <taxon>Melastomataceae</taxon>
        <taxon>Melastomatoideae</taxon>
        <taxon>Melastomateae</taxon>
        <taxon>Melastoma</taxon>
    </lineage>
</organism>
<evidence type="ECO:0000313" key="1">
    <source>
        <dbReference type="EMBL" id="KAI4384023.1"/>
    </source>
</evidence>
<name>A0ACB9S074_9MYRT</name>
<comment type="caution">
    <text evidence="1">The sequence shown here is derived from an EMBL/GenBank/DDBJ whole genome shotgun (WGS) entry which is preliminary data.</text>
</comment>
<gene>
    <name evidence="1" type="ORF">MLD38_009795</name>
</gene>
<dbReference type="EMBL" id="CM042882">
    <property type="protein sequence ID" value="KAI4384023.1"/>
    <property type="molecule type" value="Genomic_DNA"/>
</dbReference>
<proteinExistence type="predicted"/>
<evidence type="ECO:0000313" key="2">
    <source>
        <dbReference type="Proteomes" id="UP001057402"/>
    </source>
</evidence>
<accession>A0ACB9S074</accession>
<keyword evidence="2" id="KW-1185">Reference proteome</keyword>
<dbReference type="Proteomes" id="UP001057402">
    <property type="component" value="Chromosome 3"/>
</dbReference>
<sequence length="109" mass="11812">MTLAPEGPFLSTLLITPTATVCLMSLTANLPNGGYSERVSTTMGLVGIIFTIPASPFFENLGSFSSSFPDRLSILVESSANLTAMCKVWQSRTGAYPLPIWPGWFMMRT</sequence>
<protein>
    <submittedName>
        <fullName evidence="1">Uncharacterized protein</fullName>
    </submittedName>
</protein>